<dbReference type="AlphaFoldDB" id="A0A8H5BQW2"/>
<evidence type="ECO:0000313" key="1">
    <source>
        <dbReference type="EMBL" id="KAF5327564.1"/>
    </source>
</evidence>
<name>A0A8H5BQW2_9AGAR</name>
<keyword evidence="2" id="KW-1185">Reference proteome</keyword>
<protein>
    <recommendedName>
        <fullName evidence="3">AB hydrolase-1 domain-containing protein</fullName>
    </recommendedName>
</protein>
<sequence length="164" mass="18930">MFPQWVSAYYAHAEDLTELEYEALDQPPPTILSMDPSEVQRCLEIGPALPGGSDERLFMLRFQLGVFSRLKEAAMYVGKDEERDLQVTNRWDDVEIKHVWCDQSMWEIPWAALCLQTELDDSEKSGRVTRKVDMVRLRGANHFCHWDQPELALKGLLSGLDMQT</sequence>
<dbReference type="Proteomes" id="UP000567179">
    <property type="component" value="Unassembled WGS sequence"/>
</dbReference>
<evidence type="ECO:0000313" key="2">
    <source>
        <dbReference type="Proteomes" id="UP000567179"/>
    </source>
</evidence>
<reference evidence="1 2" key="1">
    <citation type="journal article" date="2020" name="ISME J.">
        <title>Uncovering the hidden diversity of litter-decomposition mechanisms in mushroom-forming fungi.</title>
        <authorList>
            <person name="Floudas D."/>
            <person name="Bentzer J."/>
            <person name="Ahren D."/>
            <person name="Johansson T."/>
            <person name="Persson P."/>
            <person name="Tunlid A."/>
        </authorList>
    </citation>
    <scope>NUCLEOTIDE SEQUENCE [LARGE SCALE GENOMIC DNA]</scope>
    <source>
        <strain evidence="1 2">CBS 101986</strain>
    </source>
</reference>
<evidence type="ECO:0008006" key="3">
    <source>
        <dbReference type="Google" id="ProtNLM"/>
    </source>
</evidence>
<accession>A0A8H5BQW2</accession>
<gene>
    <name evidence="1" type="ORF">D9619_004820</name>
</gene>
<dbReference type="OrthoDB" id="5311491at2759"/>
<dbReference type="EMBL" id="JAACJJ010000014">
    <property type="protein sequence ID" value="KAF5327564.1"/>
    <property type="molecule type" value="Genomic_DNA"/>
</dbReference>
<organism evidence="1 2">
    <name type="scientific">Psilocybe cf. subviscida</name>
    <dbReference type="NCBI Taxonomy" id="2480587"/>
    <lineage>
        <taxon>Eukaryota</taxon>
        <taxon>Fungi</taxon>
        <taxon>Dikarya</taxon>
        <taxon>Basidiomycota</taxon>
        <taxon>Agaricomycotina</taxon>
        <taxon>Agaricomycetes</taxon>
        <taxon>Agaricomycetidae</taxon>
        <taxon>Agaricales</taxon>
        <taxon>Agaricineae</taxon>
        <taxon>Strophariaceae</taxon>
        <taxon>Psilocybe</taxon>
    </lineage>
</organism>
<proteinExistence type="predicted"/>
<comment type="caution">
    <text evidence="1">The sequence shown here is derived from an EMBL/GenBank/DDBJ whole genome shotgun (WGS) entry which is preliminary data.</text>
</comment>